<sequence length="430" mass="48341">MLASDSFPALGTINGDDVSLSNMTFSNWSGTHASGTQRGSIKFAYADGAPDYIVRAVQVALGKLSYGAPTWFTLTSKLALLYNRTSLYYSFFNPFEHLFSFLSPRTKQCISQSLGFLGWGYTSSITGNLQAETHFGYHCSSSLPTHMVPVLMSDEALHKSRSSHDDLASTTPHSGSLPESGNSSIMFQPVNVVDTALPSPDTTTVFVFWLDKFESSERIWPKINGVTLPDHILHEIHSQYWYRQIEPSVYVIVNKLLLQASLRSLSISSIIEELCGMLQLLPVKSGEANDDFGPGVSRFAYILMKHFDRLLSQVVWREFINKICKDWSHLTIYVNVMNSYQYSSCRYDNITIIYSLPYALLMWGSRIFFFVTAFAIMCLWDTAPVTLVLSIMGQVALGSLVIFYGWVSSTDAQWQWLLSIQKFLGRVLVK</sequence>
<accession>A0A2H3CRY0</accession>
<keyword evidence="2" id="KW-0812">Transmembrane</keyword>
<dbReference type="InParanoid" id="A0A2H3CRY0"/>
<dbReference type="Proteomes" id="UP000217790">
    <property type="component" value="Unassembled WGS sequence"/>
</dbReference>
<evidence type="ECO:0000313" key="3">
    <source>
        <dbReference type="EMBL" id="PBK85811.1"/>
    </source>
</evidence>
<feature type="region of interest" description="Disordered" evidence="1">
    <location>
        <begin position="162"/>
        <end position="182"/>
    </location>
</feature>
<evidence type="ECO:0000313" key="4">
    <source>
        <dbReference type="Proteomes" id="UP000217790"/>
    </source>
</evidence>
<organism evidence="3 4">
    <name type="scientific">Armillaria gallica</name>
    <name type="common">Bulbous honey fungus</name>
    <name type="synonym">Armillaria bulbosa</name>
    <dbReference type="NCBI Taxonomy" id="47427"/>
    <lineage>
        <taxon>Eukaryota</taxon>
        <taxon>Fungi</taxon>
        <taxon>Dikarya</taxon>
        <taxon>Basidiomycota</taxon>
        <taxon>Agaricomycotina</taxon>
        <taxon>Agaricomycetes</taxon>
        <taxon>Agaricomycetidae</taxon>
        <taxon>Agaricales</taxon>
        <taxon>Marasmiineae</taxon>
        <taxon>Physalacriaceae</taxon>
        <taxon>Armillaria</taxon>
    </lineage>
</organism>
<evidence type="ECO:0000256" key="2">
    <source>
        <dbReference type="SAM" id="Phobius"/>
    </source>
</evidence>
<evidence type="ECO:0000256" key="1">
    <source>
        <dbReference type="SAM" id="MobiDB-lite"/>
    </source>
</evidence>
<keyword evidence="2" id="KW-1133">Transmembrane helix</keyword>
<dbReference type="EMBL" id="KZ293688">
    <property type="protein sequence ID" value="PBK85811.1"/>
    <property type="molecule type" value="Genomic_DNA"/>
</dbReference>
<dbReference type="AlphaFoldDB" id="A0A2H3CRY0"/>
<feature type="compositionally biased region" description="Polar residues" evidence="1">
    <location>
        <begin position="168"/>
        <end position="182"/>
    </location>
</feature>
<dbReference type="OrthoDB" id="2657661at2759"/>
<name>A0A2H3CRY0_ARMGA</name>
<keyword evidence="4" id="KW-1185">Reference proteome</keyword>
<feature type="transmembrane region" description="Helical" evidence="2">
    <location>
        <begin position="387"/>
        <end position="407"/>
    </location>
</feature>
<gene>
    <name evidence="3" type="ORF">ARMGADRAFT_1035999</name>
</gene>
<proteinExistence type="predicted"/>
<keyword evidence="2" id="KW-0472">Membrane</keyword>
<protein>
    <submittedName>
        <fullName evidence="3">Uncharacterized protein</fullName>
    </submittedName>
</protein>
<feature type="transmembrane region" description="Helical" evidence="2">
    <location>
        <begin position="356"/>
        <end position="380"/>
    </location>
</feature>
<reference evidence="4" key="1">
    <citation type="journal article" date="2017" name="Nat. Ecol. Evol.">
        <title>Genome expansion and lineage-specific genetic innovations in the forest pathogenic fungi Armillaria.</title>
        <authorList>
            <person name="Sipos G."/>
            <person name="Prasanna A.N."/>
            <person name="Walter M.C."/>
            <person name="O'Connor E."/>
            <person name="Balint B."/>
            <person name="Krizsan K."/>
            <person name="Kiss B."/>
            <person name="Hess J."/>
            <person name="Varga T."/>
            <person name="Slot J."/>
            <person name="Riley R."/>
            <person name="Boka B."/>
            <person name="Rigling D."/>
            <person name="Barry K."/>
            <person name="Lee J."/>
            <person name="Mihaltcheva S."/>
            <person name="LaButti K."/>
            <person name="Lipzen A."/>
            <person name="Waldron R."/>
            <person name="Moloney N.M."/>
            <person name="Sperisen C."/>
            <person name="Kredics L."/>
            <person name="Vagvoelgyi C."/>
            <person name="Patrignani A."/>
            <person name="Fitzpatrick D."/>
            <person name="Nagy I."/>
            <person name="Doyle S."/>
            <person name="Anderson J.B."/>
            <person name="Grigoriev I.V."/>
            <person name="Gueldener U."/>
            <person name="Muensterkoetter M."/>
            <person name="Nagy L.G."/>
        </authorList>
    </citation>
    <scope>NUCLEOTIDE SEQUENCE [LARGE SCALE GENOMIC DNA]</scope>
    <source>
        <strain evidence="4">Ar21-2</strain>
    </source>
</reference>